<keyword evidence="2" id="KW-1185">Reference proteome</keyword>
<organism evidence="1 2">
    <name type="scientific">Allacma fusca</name>
    <dbReference type="NCBI Taxonomy" id="39272"/>
    <lineage>
        <taxon>Eukaryota</taxon>
        <taxon>Metazoa</taxon>
        <taxon>Ecdysozoa</taxon>
        <taxon>Arthropoda</taxon>
        <taxon>Hexapoda</taxon>
        <taxon>Collembola</taxon>
        <taxon>Symphypleona</taxon>
        <taxon>Sminthuridae</taxon>
        <taxon>Allacma</taxon>
    </lineage>
</organism>
<proteinExistence type="predicted"/>
<sequence length="129" mass="15027">MLAIFVAVLKYITGIKLNLGRYSRPFPPRSSQVNSLGGLSLFNPMQQSNGFFQLDVTQLLEANDRVSDQLAVSMRRIEKLLVEIHHLDEENQYLVKVNKRLKRYCKKHKDNFQNILHHELDLTKSPSEY</sequence>
<name>A0A8J2KWK0_9HEXA</name>
<comment type="caution">
    <text evidence="1">The sequence shown here is derived from an EMBL/GenBank/DDBJ whole genome shotgun (WGS) entry which is preliminary data.</text>
</comment>
<evidence type="ECO:0000313" key="2">
    <source>
        <dbReference type="Proteomes" id="UP000708208"/>
    </source>
</evidence>
<accession>A0A8J2KWK0</accession>
<protein>
    <submittedName>
        <fullName evidence="1">Uncharacterized protein</fullName>
    </submittedName>
</protein>
<evidence type="ECO:0000313" key="1">
    <source>
        <dbReference type="EMBL" id="CAG7820524.1"/>
    </source>
</evidence>
<dbReference type="EMBL" id="CAJVCH010481389">
    <property type="protein sequence ID" value="CAG7820524.1"/>
    <property type="molecule type" value="Genomic_DNA"/>
</dbReference>
<reference evidence="1" key="1">
    <citation type="submission" date="2021-06" db="EMBL/GenBank/DDBJ databases">
        <authorList>
            <person name="Hodson N. C."/>
            <person name="Mongue J. A."/>
            <person name="Jaron S. K."/>
        </authorList>
    </citation>
    <scope>NUCLEOTIDE SEQUENCE</scope>
</reference>
<dbReference type="AlphaFoldDB" id="A0A8J2KWK0"/>
<dbReference type="Proteomes" id="UP000708208">
    <property type="component" value="Unassembled WGS sequence"/>
</dbReference>
<gene>
    <name evidence="1" type="ORF">AFUS01_LOCUS30913</name>
</gene>